<evidence type="ECO:0000313" key="3">
    <source>
        <dbReference type="Proteomes" id="UP000017048"/>
    </source>
</evidence>
<protein>
    <recommendedName>
        <fullName evidence="4">Helix-turn-helix domain-containing protein</fullName>
    </recommendedName>
</protein>
<dbReference type="EMBL" id="BAFO02000019">
    <property type="protein sequence ID" value="GAD83386.1"/>
    <property type="molecule type" value="Genomic_DNA"/>
</dbReference>
<accession>U5EAC9</accession>
<feature type="region of interest" description="Disordered" evidence="1">
    <location>
        <begin position="1"/>
        <end position="21"/>
    </location>
</feature>
<gene>
    <name evidence="2" type="ORF">NCAST_19_00880</name>
</gene>
<sequence>MSTTASDAPMRDDPTTPAPVPLRRWVNTRTAAEHLGVHPEVLRRWARQPGKHAWLPKPIRVGKEFRWDIDELESALATSGDLSPEHDSGTG</sequence>
<reference evidence="2 3" key="1">
    <citation type="journal article" date="2014" name="BMC Genomics">
        <title>Genome based analysis of type-I polyketide synthase and nonribosomal peptide synthetase gene clusters in seven strains of five representative Nocardia species.</title>
        <authorList>
            <person name="Komaki H."/>
            <person name="Ichikawa N."/>
            <person name="Hosoyama A."/>
            <person name="Takahashi-Nakaguchi A."/>
            <person name="Matsuzawa T."/>
            <person name="Suzuki K."/>
            <person name="Fujita N."/>
            <person name="Gonoi T."/>
        </authorList>
    </citation>
    <scope>NUCLEOTIDE SEQUENCE [LARGE SCALE GENOMIC DNA]</scope>
    <source>
        <strain evidence="2 3">NBRC 15531</strain>
    </source>
</reference>
<evidence type="ECO:0008006" key="4">
    <source>
        <dbReference type="Google" id="ProtNLM"/>
    </source>
</evidence>
<name>U5EAC9_NOCAS</name>
<dbReference type="Proteomes" id="UP000017048">
    <property type="component" value="Unassembled WGS sequence"/>
</dbReference>
<proteinExistence type="predicted"/>
<organism evidence="2 3">
    <name type="scientific">Nocardia asteroides NBRC 15531</name>
    <dbReference type="NCBI Taxonomy" id="1110697"/>
    <lineage>
        <taxon>Bacteria</taxon>
        <taxon>Bacillati</taxon>
        <taxon>Actinomycetota</taxon>
        <taxon>Actinomycetes</taxon>
        <taxon>Mycobacteriales</taxon>
        <taxon>Nocardiaceae</taxon>
        <taxon>Nocardia</taxon>
    </lineage>
</organism>
<keyword evidence="3" id="KW-1185">Reference proteome</keyword>
<comment type="caution">
    <text evidence="2">The sequence shown here is derived from an EMBL/GenBank/DDBJ whole genome shotgun (WGS) entry which is preliminary data.</text>
</comment>
<dbReference type="AlphaFoldDB" id="U5EAC9"/>
<evidence type="ECO:0000256" key="1">
    <source>
        <dbReference type="SAM" id="MobiDB-lite"/>
    </source>
</evidence>
<evidence type="ECO:0000313" key="2">
    <source>
        <dbReference type="EMBL" id="GAD83386.1"/>
    </source>
</evidence>